<dbReference type="InterPro" id="IPR052295">
    <property type="entry name" value="Odorant-binding_protein"/>
</dbReference>
<evidence type="ECO:0000256" key="2">
    <source>
        <dbReference type="ARBA" id="ARBA00008098"/>
    </source>
</evidence>
<evidence type="ECO:0000256" key="1">
    <source>
        <dbReference type="ARBA" id="ARBA00004613"/>
    </source>
</evidence>
<dbReference type="GO" id="GO:0005576">
    <property type="term" value="C:extracellular region"/>
    <property type="evidence" value="ECO:0007669"/>
    <property type="project" value="UniProtKB-SubCell"/>
</dbReference>
<proteinExistence type="evidence at transcript level"/>
<comment type="similarity">
    <text evidence="2">Belongs to the PBP/GOBP family.</text>
</comment>
<comment type="subcellular location">
    <subcellularLocation>
        <location evidence="1">Secreted</location>
    </subcellularLocation>
</comment>
<dbReference type="GO" id="GO:0005549">
    <property type="term" value="F:odorant binding"/>
    <property type="evidence" value="ECO:0007669"/>
    <property type="project" value="InterPro"/>
</dbReference>
<keyword evidence="4" id="KW-0732">Signal</keyword>
<dbReference type="PANTHER" id="PTHR21066:SF18">
    <property type="entry name" value="ODORANT-BINDING PROTEIN 73A, ISOFORM B"/>
    <property type="match status" value="1"/>
</dbReference>
<evidence type="ECO:0000256" key="4">
    <source>
        <dbReference type="SAM" id="SignalP"/>
    </source>
</evidence>
<dbReference type="InterPro" id="IPR036728">
    <property type="entry name" value="PBP_GOBP_sf"/>
</dbReference>
<dbReference type="SUPFAM" id="SSF47565">
    <property type="entry name" value="Insect pheromone/odorant-binding proteins"/>
    <property type="match status" value="1"/>
</dbReference>
<accession>A0A6B9RVC3</accession>
<dbReference type="PANTHER" id="PTHR21066">
    <property type="entry name" value="ODORANT-BINDING PROTEIN 59A-RELATED"/>
    <property type="match status" value="1"/>
</dbReference>
<reference evidence="5" key="1">
    <citation type="submission" date="2019-06" db="EMBL/GenBank/DDBJ databases">
        <authorList>
            <person name="Wang Z."/>
        </authorList>
    </citation>
    <scope>NUCLEOTIDE SEQUENCE</scope>
</reference>
<keyword evidence="3" id="KW-0964">Secreted</keyword>
<dbReference type="Gene3D" id="1.10.238.20">
    <property type="entry name" value="Pheromone/general odorant binding protein domain"/>
    <property type="match status" value="1"/>
</dbReference>
<dbReference type="EMBL" id="MN062613">
    <property type="protein sequence ID" value="QHI06951.1"/>
    <property type="molecule type" value="mRNA"/>
</dbReference>
<gene>
    <name evidence="5" type="primary">OBP5</name>
</gene>
<name>A0A6B9RVC3_9HEMI</name>
<dbReference type="AlphaFoldDB" id="A0A6B9RVC3"/>
<protein>
    <submittedName>
        <fullName evidence="5">Odorant-binding protein 5</fullName>
    </submittedName>
</protein>
<evidence type="ECO:0000256" key="3">
    <source>
        <dbReference type="ARBA" id="ARBA00022525"/>
    </source>
</evidence>
<sequence>MLRLKFAQILLFFGLFASSFTAEQDSPLCKPPPHASHKLEKVIGQCQDEIKYILVQEALSALRETVNIKGTGHRGKRDIFTGEERRIAGCLLQCVYRKMNALDNTGFPTATGLVKIYSEGVEDKNYYLATIQGVQVCLAKEIEIKNSNSSIVEAEGYYCDVSYDLFNCVSEQIEQLCGITP</sequence>
<organism evidence="5">
    <name type="scientific">Helopeltis theivora</name>
    <dbReference type="NCBI Taxonomy" id="393766"/>
    <lineage>
        <taxon>Eukaryota</taxon>
        <taxon>Metazoa</taxon>
        <taxon>Ecdysozoa</taxon>
        <taxon>Arthropoda</taxon>
        <taxon>Hexapoda</taxon>
        <taxon>Insecta</taxon>
        <taxon>Pterygota</taxon>
        <taxon>Neoptera</taxon>
        <taxon>Paraneoptera</taxon>
        <taxon>Hemiptera</taxon>
        <taxon>Heteroptera</taxon>
        <taxon>Panheteroptera</taxon>
        <taxon>Cimicomorpha</taxon>
        <taxon>Miridae</taxon>
        <taxon>Monaloniini</taxon>
        <taxon>Helopeltis</taxon>
    </lineage>
</organism>
<feature type="chain" id="PRO_5025678261" evidence="4">
    <location>
        <begin position="23"/>
        <end position="181"/>
    </location>
</feature>
<feature type="signal peptide" evidence="4">
    <location>
        <begin position="1"/>
        <end position="22"/>
    </location>
</feature>
<evidence type="ECO:0000313" key="5">
    <source>
        <dbReference type="EMBL" id="QHI06951.1"/>
    </source>
</evidence>